<evidence type="ECO:0008006" key="3">
    <source>
        <dbReference type="Google" id="ProtNLM"/>
    </source>
</evidence>
<dbReference type="Pfam" id="PF10109">
    <property type="entry name" value="Phage_TAC_7"/>
    <property type="match status" value="1"/>
</dbReference>
<dbReference type="InParanoid" id="A0A0D2JFD8"/>
<dbReference type="AlphaFoldDB" id="A0A0D2JFD8"/>
<protein>
    <recommendedName>
        <fullName evidence="3">Phage tail assembly protein</fullName>
    </recommendedName>
</protein>
<evidence type="ECO:0000313" key="1">
    <source>
        <dbReference type="EMBL" id="KIX14426.1"/>
    </source>
</evidence>
<sequence length="95" mass="10323">MTGKNKTIELKKSISVSGEETSRLEMQEPKLKDREIFAHLKPGIDGSQVSTGDMLDLSYKAACKLCNLTPPEADSLGMEDALKVAEAAMGFFVET</sequence>
<reference evidence="1 2" key="1">
    <citation type="submission" date="2013-11" db="EMBL/GenBank/DDBJ databases">
        <title>Metagenomic analysis of a methanogenic consortium involved in long chain n-alkane degradation.</title>
        <authorList>
            <person name="Davidova I.A."/>
            <person name="Callaghan A.V."/>
            <person name="Wawrik B."/>
            <person name="Pruitt S."/>
            <person name="Marks C."/>
            <person name="Duncan K.E."/>
            <person name="Suflita J.M."/>
        </authorList>
    </citation>
    <scope>NUCLEOTIDE SEQUENCE [LARGE SCALE GENOMIC DNA]</scope>
    <source>
        <strain evidence="1 2">SPR</strain>
    </source>
</reference>
<dbReference type="InterPro" id="IPR019289">
    <property type="entry name" value="Phage_tail_E/E"/>
</dbReference>
<evidence type="ECO:0000313" key="2">
    <source>
        <dbReference type="Proteomes" id="UP000032233"/>
    </source>
</evidence>
<dbReference type="STRING" id="1429043.X474_09810"/>
<name>A0A0D2JFD8_9BACT</name>
<keyword evidence="2" id="KW-1185">Reference proteome</keyword>
<gene>
    <name evidence="1" type="ORF">X474_09810</name>
</gene>
<comment type="caution">
    <text evidence="1">The sequence shown here is derived from an EMBL/GenBank/DDBJ whole genome shotgun (WGS) entry which is preliminary data.</text>
</comment>
<organism evidence="1 2">
    <name type="scientific">Dethiosulfatarculus sandiegensis</name>
    <dbReference type="NCBI Taxonomy" id="1429043"/>
    <lineage>
        <taxon>Bacteria</taxon>
        <taxon>Pseudomonadati</taxon>
        <taxon>Thermodesulfobacteriota</taxon>
        <taxon>Desulfarculia</taxon>
        <taxon>Desulfarculales</taxon>
        <taxon>Desulfarculaceae</taxon>
        <taxon>Dethiosulfatarculus</taxon>
    </lineage>
</organism>
<dbReference type="RefSeq" id="WP_044348181.1">
    <property type="nucleotide sequence ID" value="NZ_AZAC01000011.1"/>
</dbReference>
<dbReference type="EMBL" id="AZAC01000011">
    <property type="protein sequence ID" value="KIX14426.1"/>
    <property type="molecule type" value="Genomic_DNA"/>
</dbReference>
<accession>A0A0D2JFD8</accession>
<proteinExistence type="predicted"/>
<dbReference type="Proteomes" id="UP000032233">
    <property type="component" value="Unassembled WGS sequence"/>
</dbReference>